<dbReference type="PROSITE" id="PS50231">
    <property type="entry name" value="RICIN_B_LECTIN"/>
    <property type="match status" value="1"/>
</dbReference>
<dbReference type="InterPro" id="IPR000772">
    <property type="entry name" value="Ricin_B_lectin"/>
</dbReference>
<dbReference type="Gene3D" id="2.80.10.50">
    <property type="match status" value="1"/>
</dbReference>
<dbReference type="OrthoDB" id="2131701at2759"/>
<evidence type="ECO:0000313" key="3">
    <source>
        <dbReference type="EMBL" id="EGG20991.1"/>
    </source>
</evidence>
<feature type="chain" id="PRO_5003320327" description="Ricin B lectin domain-containing protein" evidence="1">
    <location>
        <begin position="20"/>
        <end position="166"/>
    </location>
</feature>
<dbReference type="InterPro" id="IPR035992">
    <property type="entry name" value="Ricin_B-like_lectins"/>
</dbReference>
<reference evidence="4" key="1">
    <citation type="journal article" date="2011" name="Genome Res.">
        <title>Phylogeny-wide analysis of social amoeba genomes highlights ancient origins for complex intercellular communication.</title>
        <authorList>
            <person name="Heidel A.J."/>
            <person name="Lawal H.M."/>
            <person name="Felder M."/>
            <person name="Schilde C."/>
            <person name="Helps N.R."/>
            <person name="Tunggal B."/>
            <person name="Rivero F."/>
            <person name="John U."/>
            <person name="Schleicher M."/>
            <person name="Eichinger L."/>
            <person name="Platzer M."/>
            <person name="Noegel A.A."/>
            <person name="Schaap P."/>
            <person name="Gloeckner G."/>
        </authorList>
    </citation>
    <scope>NUCLEOTIDE SEQUENCE [LARGE SCALE GENOMIC DNA]</scope>
    <source>
        <strain evidence="4">SH3</strain>
    </source>
</reference>
<dbReference type="SUPFAM" id="SSF50370">
    <property type="entry name" value="Ricin B-like lectins"/>
    <property type="match status" value="1"/>
</dbReference>
<dbReference type="RefSeq" id="XP_004358841.1">
    <property type="nucleotide sequence ID" value="XM_004358784.1"/>
</dbReference>
<dbReference type="SMART" id="SM00458">
    <property type="entry name" value="RICIN"/>
    <property type="match status" value="1"/>
</dbReference>
<protein>
    <recommendedName>
        <fullName evidence="2">Ricin B lectin domain-containing protein</fullName>
    </recommendedName>
</protein>
<keyword evidence="4" id="KW-1185">Reference proteome</keyword>
<gene>
    <name evidence="3" type="ORF">DFA_00860</name>
</gene>
<dbReference type="CDD" id="cd00161">
    <property type="entry name" value="beta-trefoil_Ricin-like"/>
    <property type="match status" value="1"/>
</dbReference>
<feature type="signal peptide" evidence="1">
    <location>
        <begin position="1"/>
        <end position="19"/>
    </location>
</feature>
<organism evidence="3 4">
    <name type="scientific">Cavenderia fasciculata</name>
    <name type="common">Slime mold</name>
    <name type="synonym">Dictyostelium fasciculatum</name>
    <dbReference type="NCBI Taxonomy" id="261658"/>
    <lineage>
        <taxon>Eukaryota</taxon>
        <taxon>Amoebozoa</taxon>
        <taxon>Evosea</taxon>
        <taxon>Eumycetozoa</taxon>
        <taxon>Dictyostelia</taxon>
        <taxon>Acytosteliales</taxon>
        <taxon>Cavenderiaceae</taxon>
        <taxon>Cavenderia</taxon>
    </lineage>
</organism>
<dbReference type="KEGG" id="dfa:DFA_00860"/>
<evidence type="ECO:0000313" key="4">
    <source>
        <dbReference type="Proteomes" id="UP000007797"/>
    </source>
</evidence>
<dbReference type="EMBL" id="GL883010">
    <property type="protein sequence ID" value="EGG20991.1"/>
    <property type="molecule type" value="Genomic_DNA"/>
</dbReference>
<accession>F4PU65</accession>
<dbReference type="Pfam" id="PF00652">
    <property type="entry name" value="Ricin_B_lectin"/>
    <property type="match status" value="1"/>
</dbReference>
<dbReference type="GeneID" id="14873600"/>
<feature type="domain" description="Ricin B lectin" evidence="2">
    <location>
        <begin position="37"/>
        <end position="161"/>
    </location>
</feature>
<keyword evidence="1" id="KW-0732">Signal</keyword>
<evidence type="ECO:0000259" key="2">
    <source>
        <dbReference type="SMART" id="SM00458"/>
    </source>
</evidence>
<name>F4PU65_CACFS</name>
<evidence type="ECO:0000256" key="1">
    <source>
        <dbReference type="SAM" id="SignalP"/>
    </source>
</evidence>
<proteinExistence type="predicted"/>
<dbReference type="AlphaFoldDB" id="F4PU65"/>
<dbReference type="Proteomes" id="UP000007797">
    <property type="component" value="Unassembled WGS sequence"/>
</dbReference>
<sequence>MIKGIILILSLWMINGLMAHFAGGHTLPPYRPPDTTRDVITAYYSNQTYCVGPATLRVEFKEVVLQNCGTPGQQWKFNPSGSVSLAENYCLDIFGGSPKENTPVIMYPCYNPPSANQLWRVEGNRIVSKLNGLCLTSLGPKLGLIMKPCNMASFSQFFNTPQLVQC</sequence>